<dbReference type="RefSeq" id="WP_111064051.1">
    <property type="nucleotide sequence ID" value="NZ_JBHUCU010000006.1"/>
</dbReference>
<evidence type="ECO:0000313" key="8">
    <source>
        <dbReference type="Proteomes" id="UP000249248"/>
    </source>
</evidence>
<evidence type="ECO:0000313" key="7">
    <source>
        <dbReference type="EMBL" id="PZE16353.1"/>
    </source>
</evidence>
<keyword evidence="5" id="KW-0663">Pyridoxal phosphate</keyword>
<dbReference type="InterPro" id="IPR015422">
    <property type="entry name" value="PyrdxlP-dep_Trfase_small"/>
</dbReference>
<reference evidence="7 8" key="1">
    <citation type="submission" date="2018-06" db="EMBL/GenBank/DDBJ databases">
        <title>The draft genome sequence of Crocinitomix sp. SM1701.</title>
        <authorList>
            <person name="Zhang X."/>
        </authorList>
    </citation>
    <scope>NUCLEOTIDE SEQUENCE [LARGE SCALE GENOMIC DNA]</scope>
    <source>
        <strain evidence="7 8">SM1701</strain>
    </source>
</reference>
<dbReference type="FunFam" id="3.40.640.10:FF:000033">
    <property type="entry name" value="Aspartate aminotransferase"/>
    <property type="match status" value="1"/>
</dbReference>
<dbReference type="GO" id="GO:0016212">
    <property type="term" value="F:kynurenine-oxoglutarate transaminase activity"/>
    <property type="evidence" value="ECO:0007669"/>
    <property type="project" value="TreeGrafter"/>
</dbReference>
<comment type="similarity">
    <text evidence="2">Belongs to the class-I pyridoxal-phosphate-dependent aminotransferase family.</text>
</comment>
<dbReference type="CDD" id="cd00609">
    <property type="entry name" value="AAT_like"/>
    <property type="match status" value="1"/>
</dbReference>
<dbReference type="EMBL" id="QKSB01000009">
    <property type="protein sequence ID" value="PZE16353.1"/>
    <property type="molecule type" value="Genomic_DNA"/>
</dbReference>
<comment type="caution">
    <text evidence="7">The sequence shown here is derived from an EMBL/GenBank/DDBJ whole genome shotgun (WGS) entry which is preliminary data.</text>
</comment>
<evidence type="ECO:0000256" key="4">
    <source>
        <dbReference type="ARBA" id="ARBA00022679"/>
    </source>
</evidence>
<dbReference type="GO" id="GO:0005737">
    <property type="term" value="C:cytoplasm"/>
    <property type="evidence" value="ECO:0007669"/>
    <property type="project" value="TreeGrafter"/>
</dbReference>
<name>A0A2W1NBB0_9FLAO</name>
<dbReference type="InterPro" id="IPR004839">
    <property type="entry name" value="Aminotransferase_I/II_large"/>
</dbReference>
<dbReference type="Proteomes" id="UP000249248">
    <property type="component" value="Unassembled WGS sequence"/>
</dbReference>
<organism evidence="7 8">
    <name type="scientific">Putridiphycobacter roseus</name>
    <dbReference type="NCBI Taxonomy" id="2219161"/>
    <lineage>
        <taxon>Bacteria</taxon>
        <taxon>Pseudomonadati</taxon>
        <taxon>Bacteroidota</taxon>
        <taxon>Flavobacteriia</taxon>
        <taxon>Flavobacteriales</taxon>
        <taxon>Crocinitomicaceae</taxon>
        <taxon>Putridiphycobacter</taxon>
    </lineage>
</organism>
<keyword evidence="8" id="KW-1185">Reference proteome</keyword>
<dbReference type="Gene3D" id="3.40.640.10">
    <property type="entry name" value="Type I PLP-dependent aspartate aminotransferase-like (Major domain)"/>
    <property type="match status" value="1"/>
</dbReference>
<gene>
    <name evidence="7" type="ORF">DNU06_13650</name>
</gene>
<evidence type="ECO:0000256" key="2">
    <source>
        <dbReference type="ARBA" id="ARBA00007441"/>
    </source>
</evidence>
<feature type="domain" description="Aminotransferase class I/classII large" evidence="6">
    <location>
        <begin position="26"/>
        <end position="375"/>
    </location>
</feature>
<dbReference type="Pfam" id="PF00155">
    <property type="entry name" value="Aminotran_1_2"/>
    <property type="match status" value="1"/>
</dbReference>
<evidence type="ECO:0000256" key="5">
    <source>
        <dbReference type="ARBA" id="ARBA00022898"/>
    </source>
</evidence>
<sequence length="380" mass="42369">MDIPSKLPNIGTSIFTTMSVLANQENAINLAQGFPNFPVDMELKKKVIEGLAAEQVQYAPMAGRLDLRKSIARKLNLQHGIEVDPLTEITVTAGATQGIYAAITALIQPGDEVILFDPAYDCYAPTIQLNQGIPMHVELNFPAYSIPWEKVRATINASTKMIIINNPHNPSGAVLNAADIRALEKIIETYPQLIILSDEVYEHMQFVGNHLSVLQSPKLRKNSMVTYSFGKTLHVTGWKLGYVIAPKALNEELQKAHQFQVFCANNTMQYAVSKYLDEGNVWAGISKMYQAKRDLFLKAMEGSRFKALPCNGTYFMLFDYSAISKVSDVEFAITLTKKHKVATIPVSVFYKQKTDHHVVRVCFAKNEETLLAAAKILKEL</sequence>
<keyword evidence="4 7" id="KW-0808">Transferase</keyword>
<keyword evidence="3 7" id="KW-0032">Aminotransferase</keyword>
<dbReference type="InterPro" id="IPR051326">
    <property type="entry name" value="Kynurenine-oxoglutarate_AT"/>
</dbReference>
<dbReference type="Gene3D" id="3.90.1150.10">
    <property type="entry name" value="Aspartate Aminotransferase, domain 1"/>
    <property type="match status" value="1"/>
</dbReference>
<dbReference type="InterPro" id="IPR015424">
    <property type="entry name" value="PyrdxlP-dep_Trfase"/>
</dbReference>
<evidence type="ECO:0000259" key="6">
    <source>
        <dbReference type="Pfam" id="PF00155"/>
    </source>
</evidence>
<evidence type="ECO:0000256" key="3">
    <source>
        <dbReference type="ARBA" id="ARBA00022576"/>
    </source>
</evidence>
<dbReference type="AlphaFoldDB" id="A0A2W1NBB0"/>
<protein>
    <submittedName>
        <fullName evidence="7">Aminotransferase</fullName>
    </submittedName>
</protein>
<dbReference type="InterPro" id="IPR015421">
    <property type="entry name" value="PyrdxlP-dep_Trfase_major"/>
</dbReference>
<dbReference type="NCBIfam" id="NF006569">
    <property type="entry name" value="PRK09082.1"/>
    <property type="match status" value="1"/>
</dbReference>
<comment type="cofactor">
    <cofactor evidence="1">
        <name>pyridoxal 5'-phosphate</name>
        <dbReference type="ChEBI" id="CHEBI:597326"/>
    </cofactor>
</comment>
<accession>A0A2W1NBB0</accession>
<dbReference type="PANTHER" id="PTHR43807">
    <property type="entry name" value="FI04487P"/>
    <property type="match status" value="1"/>
</dbReference>
<dbReference type="GO" id="GO:0030170">
    <property type="term" value="F:pyridoxal phosphate binding"/>
    <property type="evidence" value="ECO:0007669"/>
    <property type="project" value="InterPro"/>
</dbReference>
<dbReference type="PANTHER" id="PTHR43807:SF20">
    <property type="entry name" value="FI04487P"/>
    <property type="match status" value="1"/>
</dbReference>
<dbReference type="SUPFAM" id="SSF53383">
    <property type="entry name" value="PLP-dependent transferases"/>
    <property type="match status" value="1"/>
</dbReference>
<proteinExistence type="inferred from homology"/>
<evidence type="ECO:0000256" key="1">
    <source>
        <dbReference type="ARBA" id="ARBA00001933"/>
    </source>
</evidence>
<dbReference type="OrthoDB" id="9802328at2"/>